<name>A0A1A8T797_9GAMM</name>
<dbReference type="AlphaFoldDB" id="A0A1A8T797"/>
<dbReference type="Proteomes" id="UP000092627">
    <property type="component" value="Unassembled WGS sequence"/>
</dbReference>
<dbReference type="STRING" id="295068.MAQ5080_01084"/>
<gene>
    <name evidence="1" type="primary">tnsC</name>
    <name evidence="1" type="ORF">MAQ5080_01084</name>
</gene>
<evidence type="ECO:0000313" key="1">
    <source>
        <dbReference type="EMBL" id="SBS28403.1"/>
    </source>
</evidence>
<dbReference type="OrthoDB" id="5593847at2"/>
<organism evidence="1 2">
    <name type="scientific">Marinomonas aquimarina</name>
    <dbReference type="NCBI Taxonomy" id="295068"/>
    <lineage>
        <taxon>Bacteria</taxon>
        <taxon>Pseudomonadati</taxon>
        <taxon>Pseudomonadota</taxon>
        <taxon>Gammaproteobacteria</taxon>
        <taxon>Oceanospirillales</taxon>
        <taxon>Oceanospirillaceae</taxon>
        <taxon>Marinomonas</taxon>
    </lineage>
</organism>
<dbReference type="Pfam" id="PF05621">
    <property type="entry name" value="TniB"/>
    <property type="match status" value="1"/>
</dbReference>
<reference evidence="1 2" key="1">
    <citation type="submission" date="2016-06" db="EMBL/GenBank/DDBJ databases">
        <authorList>
            <person name="Kjaerup R.B."/>
            <person name="Dalgaard T.S."/>
            <person name="Juul-Madsen H.R."/>
        </authorList>
    </citation>
    <scope>NUCLEOTIDE SEQUENCE [LARGE SCALE GENOMIC DNA]</scope>
    <source>
        <strain evidence="1 2">CECT 5080</strain>
    </source>
</reference>
<dbReference type="Gene3D" id="3.40.50.300">
    <property type="entry name" value="P-loop containing nucleotide triphosphate hydrolases"/>
    <property type="match status" value="1"/>
</dbReference>
<keyword evidence="2" id="KW-1185">Reference proteome</keyword>
<accession>A0A1A8T797</accession>
<dbReference type="InterPro" id="IPR008868">
    <property type="entry name" value="TniB"/>
</dbReference>
<dbReference type="InterPro" id="IPR027417">
    <property type="entry name" value="P-loop_NTPase"/>
</dbReference>
<protein>
    <submittedName>
        <fullName evidence="1">Transposon Tn7 transposition protein TnsC</fullName>
    </submittedName>
</protein>
<proteinExistence type="predicted"/>
<evidence type="ECO:0000313" key="2">
    <source>
        <dbReference type="Proteomes" id="UP000092627"/>
    </source>
</evidence>
<sequence>MTIIKARYRDDIQFELAKNPLIAALPDRVDSNRLSELLTRIIKSQDRDTLNQNELEMEIKKLKHSFIITDDHKAFYTEFYKMIEEGYLHRNPMDVEVVKFSYDIADPNIDVSELSLYKSASLNTDTTSEAMLVTGFSGNGKSLMTERITSICFPQVIDHDIEGFQDAQVVFLKADMPHNASRSGLIIAILEELDRAMSKSKYGPTNHSEALKGSRKSITVERMTQKLIAALNQHHVGVLIIDEFQNLEVSSARFRSEMINLFDQLSNQLKIPVVKIGTPDTIKLFGNKSYNRRRLGKLMELQTLGDDAWDKAMEQIFLFQPLPKPIERKESLENDLKDYTAGVPAYLFKLWQECLLEVIQSGKKSISTTLIKRVHKKQFPLLGSAIKFIKSGKAGNFSDLLTVQQFLDEGSYGPAINSLKHFVDHSTLKGEAAQEVKSDIEKAINENKLSPSQKKKFRGLKESLESKRLVKLGPQTIEHEGS</sequence>
<dbReference type="SUPFAM" id="SSF52540">
    <property type="entry name" value="P-loop containing nucleoside triphosphate hydrolases"/>
    <property type="match status" value="1"/>
</dbReference>
<dbReference type="RefSeq" id="WP_067206615.1">
    <property type="nucleotide sequence ID" value="NZ_FLOC01000005.1"/>
</dbReference>
<dbReference type="EMBL" id="FLOC01000005">
    <property type="protein sequence ID" value="SBS28403.1"/>
    <property type="molecule type" value="Genomic_DNA"/>
</dbReference>